<keyword evidence="3" id="KW-1185">Reference proteome</keyword>
<sequence>MRIKARALTLIETLRTSFWFVPSCMLLGAVVLAKTLIELDRNEVFHNITLLKFVYESNSDTIVSLLTTLAGSMITVTSIVFSITVLSLSMASQQFGPRLIRHFMADNGTKMVMGTFLATFIYCILVVEVTDEFESRQQVPGMAVYVAVLLSLASIGVLIFYIHHVARTIQADQVISDVHRRLDNTINRLFPSDDDQAQGVDCDASVINEAKAKYPCVTHIYASESGYVQAIDYGGLKQIACSLDACIVVSHLPGNYLVKGAKLLTLHHFAVKASLDHARFEENIVIGSQRTPAQDPEFAVHQLVEIAVRALSPGVNDPYSAIACVDNLSAMMCELTQKTFPYPYLVDDDRVFRVERKPLTFADIGHAAFDQIRQYAKDSVAVTIRLIEGLSHITDSVNSIQQKTFIQEQLASIEQAQKSQDNADCDKEDIFSRIEAVRRKLRALRALDNNAVSVGR</sequence>
<feature type="transmembrane region" description="Helical" evidence="1">
    <location>
        <begin position="62"/>
        <end position="90"/>
    </location>
</feature>
<organism evidence="2 3">
    <name type="scientific">Fluctibacter corallii</name>
    <dbReference type="NCBI Taxonomy" id="2984329"/>
    <lineage>
        <taxon>Bacteria</taxon>
        <taxon>Pseudomonadati</taxon>
        <taxon>Pseudomonadota</taxon>
        <taxon>Gammaproteobacteria</taxon>
        <taxon>Alteromonadales</taxon>
        <taxon>Alteromonadaceae</taxon>
        <taxon>Fluctibacter</taxon>
    </lineage>
</organism>
<feature type="transmembrane region" description="Helical" evidence="1">
    <location>
        <begin position="111"/>
        <end position="130"/>
    </location>
</feature>
<keyword evidence="1" id="KW-0812">Transmembrane</keyword>
<feature type="transmembrane region" description="Helical" evidence="1">
    <location>
        <begin position="142"/>
        <end position="162"/>
    </location>
</feature>
<dbReference type="Proteomes" id="UP001652504">
    <property type="component" value="Unassembled WGS sequence"/>
</dbReference>
<keyword evidence="1" id="KW-0472">Membrane</keyword>
<dbReference type="EMBL" id="JAOWKX010000007">
    <property type="protein sequence ID" value="MCV2885848.1"/>
    <property type="molecule type" value="Genomic_DNA"/>
</dbReference>
<dbReference type="InterPro" id="IPR018723">
    <property type="entry name" value="DUF2254_membrane"/>
</dbReference>
<accession>A0ABT3AB00</accession>
<keyword evidence="1" id="KW-1133">Transmembrane helix</keyword>
<evidence type="ECO:0000313" key="2">
    <source>
        <dbReference type="EMBL" id="MCV2885848.1"/>
    </source>
</evidence>
<comment type="caution">
    <text evidence="2">The sequence shown here is derived from an EMBL/GenBank/DDBJ whole genome shotgun (WGS) entry which is preliminary data.</text>
</comment>
<dbReference type="RefSeq" id="WP_263713127.1">
    <property type="nucleotide sequence ID" value="NZ_JAOWKX010000007.1"/>
</dbReference>
<reference evidence="2 3" key="1">
    <citation type="submission" date="2022-10" db="EMBL/GenBank/DDBJ databases">
        <title>Aestuariibacter sp. AA17 isolated from Montipora capitata coral fragment.</title>
        <authorList>
            <person name="Emsley S.A."/>
            <person name="Pfannmuller K.M."/>
            <person name="Loughran R.M."/>
            <person name="Shlafstein M."/>
            <person name="Papke E."/>
            <person name="Saw J.H."/>
            <person name="Ushijima B."/>
            <person name="Videau P."/>
        </authorList>
    </citation>
    <scope>NUCLEOTIDE SEQUENCE [LARGE SCALE GENOMIC DNA]</scope>
    <source>
        <strain evidence="2 3">AA17</strain>
    </source>
</reference>
<gene>
    <name evidence="2" type="ORF">OE749_14210</name>
</gene>
<evidence type="ECO:0000256" key="1">
    <source>
        <dbReference type="SAM" id="Phobius"/>
    </source>
</evidence>
<proteinExistence type="predicted"/>
<dbReference type="Pfam" id="PF10011">
    <property type="entry name" value="DUF2254"/>
    <property type="match status" value="1"/>
</dbReference>
<evidence type="ECO:0000313" key="3">
    <source>
        <dbReference type="Proteomes" id="UP001652504"/>
    </source>
</evidence>
<name>A0ABT3AB00_9ALTE</name>
<protein>
    <submittedName>
        <fullName evidence="2">DUF2254 domain-containing protein</fullName>
    </submittedName>
</protein>